<dbReference type="Proteomes" id="UP000828390">
    <property type="component" value="Unassembled WGS sequence"/>
</dbReference>
<feature type="signal peptide" evidence="1">
    <location>
        <begin position="1"/>
        <end position="27"/>
    </location>
</feature>
<evidence type="ECO:0000313" key="2">
    <source>
        <dbReference type="EMBL" id="KAH3890575.1"/>
    </source>
</evidence>
<protein>
    <submittedName>
        <fullName evidence="2">Uncharacterized protein</fullName>
    </submittedName>
</protein>
<dbReference type="AlphaFoldDB" id="A0A9D4NA31"/>
<dbReference type="EMBL" id="JAIWYP010000001">
    <property type="protein sequence ID" value="KAH3890575.1"/>
    <property type="molecule type" value="Genomic_DNA"/>
</dbReference>
<reference evidence="2" key="2">
    <citation type="submission" date="2020-11" db="EMBL/GenBank/DDBJ databases">
        <authorList>
            <person name="McCartney M.A."/>
            <person name="Auch B."/>
            <person name="Kono T."/>
            <person name="Mallez S."/>
            <person name="Becker A."/>
            <person name="Gohl D.M."/>
            <person name="Silverstein K.A.T."/>
            <person name="Koren S."/>
            <person name="Bechman K.B."/>
            <person name="Herman A."/>
            <person name="Abrahante J.E."/>
            <person name="Garbe J."/>
        </authorList>
    </citation>
    <scope>NUCLEOTIDE SEQUENCE</scope>
    <source>
        <strain evidence="2">Duluth1</strain>
        <tissue evidence="2">Whole animal</tissue>
    </source>
</reference>
<organism evidence="2 3">
    <name type="scientific">Dreissena polymorpha</name>
    <name type="common">Zebra mussel</name>
    <name type="synonym">Mytilus polymorpha</name>
    <dbReference type="NCBI Taxonomy" id="45954"/>
    <lineage>
        <taxon>Eukaryota</taxon>
        <taxon>Metazoa</taxon>
        <taxon>Spiralia</taxon>
        <taxon>Lophotrochozoa</taxon>
        <taxon>Mollusca</taxon>
        <taxon>Bivalvia</taxon>
        <taxon>Autobranchia</taxon>
        <taxon>Heteroconchia</taxon>
        <taxon>Euheterodonta</taxon>
        <taxon>Imparidentia</taxon>
        <taxon>Neoheterodontei</taxon>
        <taxon>Myida</taxon>
        <taxon>Dreissenoidea</taxon>
        <taxon>Dreissenidae</taxon>
        <taxon>Dreissena</taxon>
    </lineage>
</organism>
<name>A0A9D4NA31_DREPO</name>
<evidence type="ECO:0000313" key="3">
    <source>
        <dbReference type="Proteomes" id="UP000828390"/>
    </source>
</evidence>
<dbReference type="Pfam" id="PF16477">
    <property type="entry name" value="DUF5054"/>
    <property type="match status" value="1"/>
</dbReference>
<gene>
    <name evidence="2" type="ORF">DPMN_014660</name>
</gene>
<comment type="caution">
    <text evidence="2">The sequence shown here is derived from an EMBL/GenBank/DDBJ whole genome shotgun (WGS) entry which is preliminary data.</text>
</comment>
<feature type="chain" id="PRO_5038671346" evidence="1">
    <location>
        <begin position="28"/>
        <end position="776"/>
    </location>
</feature>
<reference evidence="2" key="1">
    <citation type="journal article" date="2019" name="bioRxiv">
        <title>The Genome of the Zebra Mussel, Dreissena polymorpha: A Resource for Invasive Species Research.</title>
        <authorList>
            <person name="McCartney M.A."/>
            <person name="Auch B."/>
            <person name="Kono T."/>
            <person name="Mallez S."/>
            <person name="Zhang Y."/>
            <person name="Obille A."/>
            <person name="Becker A."/>
            <person name="Abrahante J.E."/>
            <person name="Garbe J."/>
            <person name="Badalamenti J.P."/>
            <person name="Herman A."/>
            <person name="Mangelson H."/>
            <person name="Liachko I."/>
            <person name="Sullivan S."/>
            <person name="Sone E.D."/>
            <person name="Koren S."/>
            <person name="Silverstein K.A.T."/>
            <person name="Beckman K.B."/>
            <person name="Gohl D.M."/>
        </authorList>
    </citation>
    <scope>NUCLEOTIDE SEQUENCE</scope>
    <source>
        <strain evidence="2">Duluth1</strain>
        <tissue evidence="2">Whole animal</tissue>
    </source>
</reference>
<accession>A0A9D4NA31</accession>
<keyword evidence="3" id="KW-1185">Reference proteome</keyword>
<proteinExistence type="predicted"/>
<keyword evidence="1" id="KW-0732">Signal</keyword>
<sequence>MAATRNGDRCLLFAVLIVFLMHSRCHAEKTVTSDKRPKQTDITDVHIVFMNHLDVGYNGIPDTGFINNVLNTYFTQHFPRALNLSAELKKGGYTETFIYTTHPWLLYMYLYCPDNNILNGIALKCPTAEEKIAMVTAIKNGDVSYHAGPMNMQPENMNQLLFELSLNMSTNLDQAFDIQRQYRTLSQRDVPGMTIAVIPTLVKKNIQAISVGVNDGTSPPAVPKIFTWKFDDENSVIAMWHAGGYPDNPGPTPSDPQGLSRDDCVIHDGFDTALCFAFRTDNSGPPVNVQEILGYYEILRAEFPGATLHASTFEDFVKKVAPVQDMLPVVTNEIGDTWISGISSDPRKMAEYRVVMTVLTDCIRSGQCDSTSDFRIQDAVNYLIKLGEHTWGLPGVYDTVNYTNKAFSMAKSGQNYVNCAQSWAEQRVYVQQTVDRLEDHPIRDKILAALDDLKPSSDPPNLAGYDEVDPLATYKTTDGVEIAFGEFGGIIQLFDPFNKENWAKSMDFGRFLYRTYDEGDFNRSNTMYPYRWSSFYQKPNLTMNSNAVSKFWDTKLDKLYKWKGNDFVLLAKIVMLEAEPVIEFGAPGDVWITYAYNPSKQGFQVTLQWFDKTTTRIPESLMYYFSPNPPVPVQQSQKKKPVYKQEMEMENEYSRGTTPTYSWKLRKLGQLVSPDNVVLNGSQYLHAVDSDVLYTTTQGDGLQVVAIDTPLVSLATTSTVPSPFPVPLRPISQQEITGFAFNMYNNMWDTNYILWYPYLEGDENFKARFEINFIKN</sequence>
<evidence type="ECO:0000256" key="1">
    <source>
        <dbReference type="SAM" id="SignalP"/>
    </source>
</evidence>
<dbReference type="OrthoDB" id="9980604at2759"/>
<dbReference type="InterPro" id="IPR032482">
    <property type="entry name" value="DUF5054"/>
</dbReference>